<dbReference type="GO" id="GO:0032926">
    <property type="term" value="P:negative regulation of activin receptor signaling pathway"/>
    <property type="evidence" value="ECO:0007669"/>
    <property type="project" value="UniProtKB-ARBA"/>
</dbReference>
<sequence length="227" mass="25694">MLLLLVILAASSVRPAPFFEDMEEEEEGSTYLRLDTDHGGPQVTSVSGNHRAPPLSFLNNPFIKRDQADSFKPVFQGAARDPSNDDMEEEAMKRKLVWENAIRKEESRSRPDQVLPIEQDALKRSRCNALPFIQNIFRKNCAPVRIPNKFCFGQCNSFYVPGWPSGLSQPCTSCAPTRSRRITVPLHCRGGRLSWEEVVLIEECDCETRYDRIGSDEGFLPVSSEQD</sequence>
<comment type="subcellular location">
    <subcellularLocation>
        <location evidence="1 6">Secreted</location>
    </subcellularLocation>
</comment>
<keyword evidence="3 6" id="KW-0964">Secreted</keyword>
<comment type="similarity">
    <text evidence="2 6">Belongs to the DAN family.</text>
</comment>
<evidence type="ECO:0000313" key="11">
    <source>
        <dbReference type="Proteomes" id="UP000824782"/>
    </source>
</evidence>
<reference evidence="10" key="1">
    <citation type="thesis" date="2020" institute="ProQuest LLC" country="789 East Eisenhower Parkway, Ann Arbor, MI, USA">
        <title>Comparative Genomics and Chromosome Evolution.</title>
        <authorList>
            <person name="Mudd A.B."/>
        </authorList>
    </citation>
    <scope>NUCLEOTIDE SEQUENCE</scope>
    <source>
        <strain evidence="10">237g6f4</strain>
        <tissue evidence="10">Blood</tissue>
    </source>
</reference>
<dbReference type="InterPro" id="IPR004133">
    <property type="entry name" value="DAN_dom"/>
</dbReference>
<dbReference type="Gene3D" id="2.10.90.10">
    <property type="entry name" value="Cystine-knot cytokines"/>
    <property type="match status" value="1"/>
</dbReference>
<evidence type="ECO:0000256" key="1">
    <source>
        <dbReference type="ARBA" id="ARBA00004613"/>
    </source>
</evidence>
<dbReference type="SMART" id="SM00041">
    <property type="entry name" value="CT"/>
    <property type="match status" value="1"/>
</dbReference>
<dbReference type="GO" id="GO:0048513">
    <property type="term" value="P:animal organ development"/>
    <property type="evidence" value="ECO:0007669"/>
    <property type="project" value="UniProtKB-ARBA"/>
</dbReference>
<gene>
    <name evidence="10" type="ORF">GDO81_024111</name>
</gene>
<dbReference type="InterPro" id="IPR016860">
    <property type="entry name" value="Cerberus"/>
</dbReference>
<organism evidence="10 11">
    <name type="scientific">Engystomops pustulosus</name>
    <name type="common">Tungara frog</name>
    <name type="synonym">Physalaemus pustulosus</name>
    <dbReference type="NCBI Taxonomy" id="76066"/>
    <lineage>
        <taxon>Eukaryota</taxon>
        <taxon>Metazoa</taxon>
        <taxon>Chordata</taxon>
        <taxon>Craniata</taxon>
        <taxon>Vertebrata</taxon>
        <taxon>Euteleostomi</taxon>
        <taxon>Amphibia</taxon>
        <taxon>Batrachia</taxon>
        <taxon>Anura</taxon>
        <taxon>Neobatrachia</taxon>
        <taxon>Hyloidea</taxon>
        <taxon>Leptodactylidae</taxon>
        <taxon>Leiuperinae</taxon>
        <taxon>Engystomops</taxon>
    </lineage>
</organism>
<evidence type="ECO:0000313" key="10">
    <source>
        <dbReference type="EMBL" id="KAG8550543.1"/>
    </source>
</evidence>
<dbReference type="Proteomes" id="UP000824782">
    <property type="component" value="Unassembled WGS sequence"/>
</dbReference>
<keyword evidence="11" id="KW-1185">Reference proteome</keyword>
<dbReference type="InterPro" id="IPR029034">
    <property type="entry name" value="Cystine-knot_cytokine"/>
</dbReference>
<evidence type="ECO:0000256" key="7">
    <source>
        <dbReference type="PROSITE-ProRule" id="PRU00039"/>
    </source>
</evidence>
<evidence type="ECO:0000256" key="8">
    <source>
        <dbReference type="SAM" id="SignalP"/>
    </source>
</evidence>
<dbReference type="GO" id="GO:0005576">
    <property type="term" value="C:extracellular region"/>
    <property type="evidence" value="ECO:0007669"/>
    <property type="project" value="UniProtKB-SubCell"/>
</dbReference>
<dbReference type="PANTHER" id="PTHR15273">
    <property type="entry name" value="DAN DOMAIN FAMILY MEMBER 5"/>
    <property type="match status" value="1"/>
</dbReference>
<evidence type="ECO:0000256" key="3">
    <source>
        <dbReference type="ARBA" id="ARBA00022525"/>
    </source>
</evidence>
<evidence type="ECO:0000256" key="5">
    <source>
        <dbReference type="ARBA" id="ARBA00023157"/>
    </source>
</evidence>
<comment type="caution">
    <text evidence="7">Lacks conserved residue(s) required for the propagation of feature annotation.</text>
</comment>
<evidence type="ECO:0000256" key="6">
    <source>
        <dbReference type="PIRNR" id="PIRNR027807"/>
    </source>
</evidence>
<evidence type="ECO:0000256" key="2">
    <source>
        <dbReference type="ARBA" id="ARBA00007872"/>
    </source>
</evidence>
<accession>A0AAV6ZWS5</accession>
<dbReference type="Pfam" id="PF03045">
    <property type="entry name" value="DAN"/>
    <property type="match status" value="1"/>
</dbReference>
<dbReference type="PROSITE" id="PS01225">
    <property type="entry name" value="CTCK_2"/>
    <property type="match status" value="1"/>
</dbReference>
<proteinExistence type="inferred from homology"/>
<comment type="caution">
    <text evidence="10">The sequence shown here is derived from an EMBL/GenBank/DDBJ whole genome shotgun (WGS) entry which is preliminary data.</text>
</comment>
<protein>
    <recommendedName>
        <fullName evidence="9">CTCK domain-containing protein</fullName>
    </recommendedName>
</protein>
<dbReference type="PANTHER" id="PTHR15273:SF6">
    <property type="entry name" value="DAN DOMAIN FAMILY MEMBER 5"/>
    <property type="match status" value="1"/>
</dbReference>
<feature type="signal peptide" evidence="8">
    <location>
        <begin position="1"/>
        <end position="15"/>
    </location>
</feature>
<dbReference type="AlphaFoldDB" id="A0AAV6ZWS5"/>
<dbReference type="GO" id="GO:0003002">
    <property type="term" value="P:regionalization"/>
    <property type="evidence" value="ECO:0007669"/>
    <property type="project" value="UniProtKB-ARBA"/>
</dbReference>
<dbReference type="InterPro" id="IPR006207">
    <property type="entry name" value="Cys_knot_C"/>
</dbReference>
<name>A0AAV6ZWS5_ENGPU</name>
<keyword evidence="4 8" id="KW-0732">Signal</keyword>
<dbReference type="EMBL" id="WNYA01000042">
    <property type="protein sequence ID" value="KAG8550543.1"/>
    <property type="molecule type" value="Genomic_DNA"/>
</dbReference>
<evidence type="ECO:0000259" key="9">
    <source>
        <dbReference type="PROSITE" id="PS01225"/>
    </source>
</evidence>
<keyword evidence="5" id="KW-1015">Disulfide bond</keyword>
<evidence type="ECO:0000256" key="4">
    <source>
        <dbReference type="ARBA" id="ARBA00022729"/>
    </source>
</evidence>
<feature type="chain" id="PRO_5043922051" description="CTCK domain-containing protein" evidence="8">
    <location>
        <begin position="16"/>
        <end position="227"/>
    </location>
</feature>
<feature type="domain" description="CTCK" evidence="9">
    <location>
        <begin position="127"/>
        <end position="211"/>
    </location>
</feature>